<sequence length="309" mass="34666">MKTDLMGFMYIHPGVSVTEPCEKMPDLGMSYLPKIRWGPQNTITPGPLSPLVGPGLERSCVSNIPPDSCRQVRESSNTHGIKQTRSAAINSKRYIKTTKQIERYNRIVGAPRAMFHYKVRNRNEDVGDLEGVMEGVRLFLTSVYASLLLSIPPPLPDNKLYSKDICSHWNVRAQVHVTKAQGWVEPQRKPGKVQMRDRRLVRVKTNMLGAGSGQQTPSWGVYRGTWVEQNFEYKPMSSKVNPDSGKAIEAGVLAVFHKVGQHLRELLLTHIHLDGFNGLEQLVPCKIVGKFCQELGPVDKVELQQCVLV</sequence>
<reference evidence="1" key="1">
    <citation type="submission" date="2020-11" db="EMBL/GenBank/DDBJ databases">
        <authorList>
            <person name="Tran Van P."/>
        </authorList>
    </citation>
    <scope>NUCLEOTIDE SEQUENCE</scope>
</reference>
<accession>A0A7R9E947</accession>
<proteinExistence type="predicted"/>
<gene>
    <name evidence="1" type="ORF">TMSB3V08_LOCUS6171</name>
</gene>
<protein>
    <submittedName>
        <fullName evidence="1">Uncharacterized protein</fullName>
    </submittedName>
</protein>
<organism evidence="1">
    <name type="scientific">Timema monikensis</name>
    <dbReference type="NCBI Taxonomy" id="170555"/>
    <lineage>
        <taxon>Eukaryota</taxon>
        <taxon>Metazoa</taxon>
        <taxon>Ecdysozoa</taxon>
        <taxon>Arthropoda</taxon>
        <taxon>Hexapoda</taxon>
        <taxon>Insecta</taxon>
        <taxon>Pterygota</taxon>
        <taxon>Neoptera</taxon>
        <taxon>Polyneoptera</taxon>
        <taxon>Phasmatodea</taxon>
        <taxon>Timematodea</taxon>
        <taxon>Timematoidea</taxon>
        <taxon>Timematidae</taxon>
        <taxon>Timema</taxon>
    </lineage>
</organism>
<name>A0A7R9E947_9NEOP</name>
<dbReference type="AlphaFoldDB" id="A0A7R9E947"/>
<evidence type="ECO:0000313" key="1">
    <source>
        <dbReference type="EMBL" id="CAD7429393.1"/>
    </source>
</evidence>
<dbReference type="EMBL" id="OB794059">
    <property type="protein sequence ID" value="CAD7429393.1"/>
    <property type="molecule type" value="Genomic_DNA"/>
</dbReference>